<proteinExistence type="predicted"/>
<reference evidence="3 4" key="1">
    <citation type="journal article" date="2016" name="Mol. Biol. Evol.">
        <title>Comparative Genomics of Early-Diverging Mushroom-Forming Fungi Provides Insights into the Origins of Lignocellulose Decay Capabilities.</title>
        <authorList>
            <person name="Nagy L.G."/>
            <person name="Riley R."/>
            <person name="Tritt A."/>
            <person name="Adam C."/>
            <person name="Daum C."/>
            <person name="Floudas D."/>
            <person name="Sun H."/>
            <person name="Yadav J.S."/>
            <person name="Pangilinan J."/>
            <person name="Larsson K.H."/>
            <person name="Matsuura K."/>
            <person name="Barry K."/>
            <person name="Labutti K."/>
            <person name="Kuo R."/>
            <person name="Ohm R.A."/>
            <person name="Bhattacharya S.S."/>
            <person name="Shirouzu T."/>
            <person name="Yoshinaga Y."/>
            <person name="Martin F.M."/>
            <person name="Grigoriev I.V."/>
            <person name="Hibbett D.S."/>
        </authorList>
    </citation>
    <scope>NUCLEOTIDE SEQUENCE [LARGE SCALE GENOMIC DNA]</scope>
    <source>
        <strain evidence="3 4">CBS 109695</strain>
    </source>
</reference>
<keyword evidence="4" id="KW-1185">Reference proteome</keyword>
<dbReference type="EMBL" id="KV417548">
    <property type="protein sequence ID" value="KZP21306.1"/>
    <property type="molecule type" value="Genomic_DNA"/>
</dbReference>
<evidence type="ECO:0000259" key="2">
    <source>
        <dbReference type="PROSITE" id="PS51038"/>
    </source>
</evidence>
<dbReference type="PROSITE" id="PS51038">
    <property type="entry name" value="BAH"/>
    <property type="match status" value="1"/>
</dbReference>
<protein>
    <recommendedName>
        <fullName evidence="2">BAH domain-containing protein</fullName>
    </recommendedName>
</protein>
<sequence length="407" mass="45884">MAPRRRRALRLTTKKTHTKAASLKGGDPSAPTDAEWAGMKFFKTFVVEDAGESHPFKIGDVALIAPDSYDPEVPMEPHEFWVGSIRDVRARGPEDVWAKVQWYWSGADVAGYMSKSFDASWIGKYERVFSDKFDYVSSLAFEEVITMNDYQENALNARQITNTEFYCRFDLEHKAKRLMPHPSTLICLCKRLYNPDDTGPENIMHYCPRKNCRRAWHRGCLISQGSTSTDTSQGRERFLKSDPDKSGEEATNPRPPRKKTRLLRGSRNGKQKAATTDDDDDDDEKTAFLSLLDRRLVRAALQPILRPWPPSAPLLSGNVSRVTNARKIVLEALRTGEVEDGWEKFVTESGPDEEQELLQEEEEVSVEEVQVERVTRAGSGRKSKSKKATESNGPALILVCPLCSGPV</sequence>
<dbReference type="GO" id="GO:0003682">
    <property type="term" value="F:chromatin binding"/>
    <property type="evidence" value="ECO:0007669"/>
    <property type="project" value="InterPro"/>
</dbReference>
<feature type="domain" description="BAH" evidence="2">
    <location>
        <begin position="54"/>
        <end position="182"/>
    </location>
</feature>
<evidence type="ECO:0000256" key="1">
    <source>
        <dbReference type="SAM" id="MobiDB-lite"/>
    </source>
</evidence>
<feature type="region of interest" description="Disordered" evidence="1">
    <location>
        <begin position="225"/>
        <end position="283"/>
    </location>
</feature>
<accession>A0A166JX54</accession>
<dbReference type="AlphaFoldDB" id="A0A166JX54"/>
<feature type="compositionally biased region" description="Basic and acidic residues" evidence="1">
    <location>
        <begin position="233"/>
        <end position="248"/>
    </location>
</feature>
<organism evidence="3 4">
    <name type="scientific">Athelia psychrophila</name>
    <dbReference type="NCBI Taxonomy" id="1759441"/>
    <lineage>
        <taxon>Eukaryota</taxon>
        <taxon>Fungi</taxon>
        <taxon>Dikarya</taxon>
        <taxon>Basidiomycota</taxon>
        <taxon>Agaricomycotina</taxon>
        <taxon>Agaricomycetes</taxon>
        <taxon>Agaricomycetidae</taxon>
        <taxon>Atheliales</taxon>
        <taxon>Atheliaceae</taxon>
        <taxon>Athelia</taxon>
    </lineage>
</organism>
<dbReference type="InterPro" id="IPR043151">
    <property type="entry name" value="BAH_sf"/>
</dbReference>
<feature type="compositionally biased region" description="Acidic residues" evidence="1">
    <location>
        <begin position="350"/>
        <end position="366"/>
    </location>
</feature>
<gene>
    <name evidence="3" type="ORF">FIBSPDRAFT_860754</name>
</gene>
<dbReference type="PANTHER" id="PTHR46364">
    <property type="entry name" value="OS08G0421900 PROTEIN"/>
    <property type="match status" value="1"/>
</dbReference>
<evidence type="ECO:0000313" key="4">
    <source>
        <dbReference type="Proteomes" id="UP000076532"/>
    </source>
</evidence>
<dbReference type="Proteomes" id="UP000076532">
    <property type="component" value="Unassembled WGS sequence"/>
</dbReference>
<feature type="region of interest" description="Disordered" evidence="1">
    <location>
        <begin position="348"/>
        <end position="391"/>
    </location>
</feature>
<evidence type="ECO:0000313" key="3">
    <source>
        <dbReference type="EMBL" id="KZP21306.1"/>
    </source>
</evidence>
<dbReference type="Gene3D" id="2.30.30.490">
    <property type="match status" value="1"/>
</dbReference>
<dbReference type="InterPro" id="IPR001025">
    <property type="entry name" value="BAH_dom"/>
</dbReference>
<name>A0A166JX54_9AGAM</name>
<dbReference type="OrthoDB" id="10259622at2759"/>
<feature type="compositionally biased region" description="Basic residues" evidence="1">
    <location>
        <begin position="255"/>
        <end position="270"/>
    </location>
</feature>